<proteinExistence type="predicted"/>
<comment type="caution">
    <text evidence="1">The sequence shown here is derived from an EMBL/GenBank/DDBJ whole genome shotgun (WGS) entry which is preliminary data.</text>
</comment>
<evidence type="ECO:0000313" key="1">
    <source>
        <dbReference type="EMBL" id="HAS8538220.1"/>
    </source>
</evidence>
<reference evidence="1" key="1">
    <citation type="journal article" date="2018" name="Genome Biol.">
        <title>SKESA: strategic k-mer extension for scrupulous assemblies.</title>
        <authorList>
            <person name="Souvorov A."/>
            <person name="Agarwala R."/>
            <person name="Lipman D.J."/>
        </authorList>
    </citation>
    <scope>NUCLEOTIDE SEQUENCE</scope>
    <source>
        <strain evidence="1">BCW_3452</strain>
    </source>
</reference>
<accession>A0A8H9K504</accession>
<sequence length="119" mass="13152">MQIKSRDIHEFILSDNEKETKGVLVSICFQQSPSGKGLFLHVSPVTTIKPEKGAASQSLLVRPMAGRRMLVKPMTRFSQKQVNTYKPTKDDIQNLLNLVCGAEGIQVLDAQTIPSELVS</sequence>
<protein>
    <submittedName>
        <fullName evidence="1">Uncharacterized protein</fullName>
    </submittedName>
</protein>
<dbReference type="Proteomes" id="UP000863257">
    <property type="component" value="Unassembled WGS sequence"/>
</dbReference>
<gene>
    <name evidence="1" type="ORF">I7730_00205</name>
</gene>
<name>A0A8H9K504_VIBVL</name>
<dbReference type="AlphaFoldDB" id="A0A8H9K504"/>
<reference evidence="1" key="2">
    <citation type="submission" date="2019-01" db="EMBL/GenBank/DDBJ databases">
        <authorList>
            <consortium name="NCBI Pathogen Detection Project"/>
        </authorList>
    </citation>
    <scope>NUCLEOTIDE SEQUENCE</scope>
    <source>
        <strain evidence="1">BCW_3452</strain>
    </source>
</reference>
<dbReference type="EMBL" id="DACRBY010000001">
    <property type="protein sequence ID" value="HAS8538220.1"/>
    <property type="molecule type" value="Genomic_DNA"/>
</dbReference>
<organism evidence="1">
    <name type="scientific">Vibrio vulnificus</name>
    <dbReference type="NCBI Taxonomy" id="672"/>
    <lineage>
        <taxon>Bacteria</taxon>
        <taxon>Pseudomonadati</taxon>
        <taxon>Pseudomonadota</taxon>
        <taxon>Gammaproteobacteria</taxon>
        <taxon>Vibrionales</taxon>
        <taxon>Vibrionaceae</taxon>
        <taxon>Vibrio</taxon>
    </lineage>
</organism>